<evidence type="ECO:0000313" key="1">
    <source>
        <dbReference type="EMBL" id="KAI8436642.1"/>
    </source>
</evidence>
<keyword evidence="2" id="KW-1185">Reference proteome</keyword>
<reference evidence="1 2" key="1">
    <citation type="journal article" date="2022" name="Genome Biol. Evol.">
        <title>The Spruce Budworm Genome: Reconstructing the Evolutionary History of Antifreeze Proteins.</title>
        <authorList>
            <person name="Beliveau C."/>
            <person name="Gagne P."/>
            <person name="Picq S."/>
            <person name="Vernygora O."/>
            <person name="Keeling C.I."/>
            <person name="Pinkney K."/>
            <person name="Doucet D."/>
            <person name="Wen F."/>
            <person name="Johnston J.S."/>
            <person name="Maaroufi H."/>
            <person name="Boyle B."/>
            <person name="Laroche J."/>
            <person name="Dewar K."/>
            <person name="Juretic N."/>
            <person name="Blackburn G."/>
            <person name="Nisole A."/>
            <person name="Brunet B."/>
            <person name="Brandao M."/>
            <person name="Lumley L."/>
            <person name="Duan J."/>
            <person name="Quan G."/>
            <person name="Lucarotti C.J."/>
            <person name="Roe A.D."/>
            <person name="Sperling F.A.H."/>
            <person name="Levesque R.C."/>
            <person name="Cusson M."/>
        </authorList>
    </citation>
    <scope>NUCLEOTIDE SEQUENCE [LARGE SCALE GENOMIC DNA]</scope>
    <source>
        <strain evidence="1">Glfc:IPQL:Cfum</strain>
    </source>
</reference>
<protein>
    <submittedName>
        <fullName evidence="1">Uncharacterized protein</fullName>
    </submittedName>
</protein>
<evidence type="ECO:0000313" key="2">
    <source>
        <dbReference type="Proteomes" id="UP001064048"/>
    </source>
</evidence>
<dbReference type="Proteomes" id="UP001064048">
    <property type="component" value="Chromosome 17"/>
</dbReference>
<name>A0ACC0KJF1_CHOFU</name>
<dbReference type="EMBL" id="CM046117">
    <property type="protein sequence ID" value="KAI8436642.1"/>
    <property type="molecule type" value="Genomic_DNA"/>
</dbReference>
<comment type="caution">
    <text evidence="1">The sequence shown here is derived from an EMBL/GenBank/DDBJ whole genome shotgun (WGS) entry which is preliminary data.</text>
</comment>
<gene>
    <name evidence="1" type="ORF">MSG28_010140</name>
</gene>
<accession>A0ACC0KJF1</accession>
<proteinExistence type="predicted"/>
<organism evidence="1 2">
    <name type="scientific">Choristoneura fumiferana</name>
    <name type="common">Spruce budworm moth</name>
    <name type="synonym">Archips fumiferana</name>
    <dbReference type="NCBI Taxonomy" id="7141"/>
    <lineage>
        <taxon>Eukaryota</taxon>
        <taxon>Metazoa</taxon>
        <taxon>Ecdysozoa</taxon>
        <taxon>Arthropoda</taxon>
        <taxon>Hexapoda</taxon>
        <taxon>Insecta</taxon>
        <taxon>Pterygota</taxon>
        <taxon>Neoptera</taxon>
        <taxon>Endopterygota</taxon>
        <taxon>Lepidoptera</taxon>
        <taxon>Glossata</taxon>
        <taxon>Ditrysia</taxon>
        <taxon>Tortricoidea</taxon>
        <taxon>Tortricidae</taxon>
        <taxon>Tortricinae</taxon>
        <taxon>Choristoneura</taxon>
    </lineage>
</organism>
<sequence length="340" mass="39124">MAACWADLPHSTRGVILGPLRIQVNCVVLGYLSLLLIVQLAVTSTETVTKYKMALIAMTFNLPEMIQFTQLAFYFIMMKMIIAIMKKIEENFAMIAHMRMVRRMGNDYVGLKIGSSLESLRRVRGVYARTLAVKRQVNAAFQGPLLFTLAQGYHSIICDAHILYHGIIFQDDFTIHDVIEQCFWISYQLIKFHILGYASALIKLQVNKIGRSLYDISAYINDDITQYKSSADLNDEITLHLEPVEELKEVKVQPVEEEMMETAAGFAPLPGFMIRRLKERRQQTQAQRRYGPTVVGRGYQRKPPCPQNRYHGEQSNVVVDDQRDRGARTYPHHFRRQTFV</sequence>